<name>A0A2U1TTJ1_9GAMM</name>
<dbReference type="InterPro" id="IPR011008">
    <property type="entry name" value="Dimeric_a/b-barrel"/>
</dbReference>
<evidence type="ECO:0000256" key="1">
    <source>
        <dbReference type="ARBA" id="ARBA00007689"/>
    </source>
</evidence>
<keyword evidence="4" id="KW-1185">Reference proteome</keyword>
<dbReference type="InterPro" id="IPR005545">
    <property type="entry name" value="YCII"/>
</dbReference>
<reference evidence="3 4" key="1">
    <citation type="submission" date="2018-04" db="EMBL/GenBank/DDBJ databases">
        <title>Brenneria corticis sp.nov.</title>
        <authorList>
            <person name="Li Y."/>
        </authorList>
    </citation>
    <scope>NUCLEOTIDE SEQUENCE [LARGE SCALE GENOMIC DNA]</scope>
    <source>
        <strain evidence="3 4">LMG 27715</strain>
    </source>
</reference>
<dbReference type="SUPFAM" id="SSF54909">
    <property type="entry name" value="Dimeric alpha+beta barrel"/>
    <property type="match status" value="1"/>
</dbReference>
<comment type="similarity">
    <text evidence="1">Belongs to the YciI family.</text>
</comment>
<dbReference type="Proteomes" id="UP000245138">
    <property type="component" value="Unassembled WGS sequence"/>
</dbReference>
<dbReference type="EMBL" id="QDKJ01000006">
    <property type="protein sequence ID" value="PWC12710.1"/>
    <property type="molecule type" value="Genomic_DNA"/>
</dbReference>
<evidence type="ECO:0000259" key="2">
    <source>
        <dbReference type="Pfam" id="PF03795"/>
    </source>
</evidence>
<organism evidence="3 4">
    <name type="scientific">Brenneria roseae subsp. americana</name>
    <dbReference type="NCBI Taxonomy" id="1508507"/>
    <lineage>
        <taxon>Bacteria</taxon>
        <taxon>Pseudomonadati</taxon>
        <taxon>Pseudomonadota</taxon>
        <taxon>Gammaproteobacteria</taxon>
        <taxon>Enterobacterales</taxon>
        <taxon>Pectobacteriaceae</taxon>
        <taxon>Brenneria</taxon>
    </lineage>
</organism>
<accession>A0A2U1TTJ1</accession>
<dbReference type="RefSeq" id="WP_109054064.1">
    <property type="nucleotide sequence ID" value="NZ_QDKJ01000006.1"/>
</dbReference>
<dbReference type="Pfam" id="PF03795">
    <property type="entry name" value="YCII"/>
    <property type="match status" value="1"/>
</dbReference>
<protein>
    <recommendedName>
        <fullName evidence="2">YCII-related domain-containing protein</fullName>
    </recommendedName>
</protein>
<evidence type="ECO:0000313" key="3">
    <source>
        <dbReference type="EMBL" id="PWC12710.1"/>
    </source>
</evidence>
<dbReference type="OrthoDB" id="9814407at2"/>
<sequence length="94" mass="10568">MFIVSLTYNKPIEEVEAHLEGHIEWLKRHYAQGIFVASGRKIPRTGGVIFAKTMDRQSLESVLAEDPFNAVADYEIIEFAPSMTTDALDVLKSI</sequence>
<feature type="domain" description="YCII-related" evidence="2">
    <location>
        <begin position="1"/>
        <end position="79"/>
    </location>
</feature>
<dbReference type="AlphaFoldDB" id="A0A2U1TTJ1"/>
<comment type="caution">
    <text evidence="3">The sequence shown here is derived from an EMBL/GenBank/DDBJ whole genome shotgun (WGS) entry which is preliminary data.</text>
</comment>
<dbReference type="PANTHER" id="PTHR37828">
    <property type="entry name" value="GSR2449 PROTEIN"/>
    <property type="match status" value="1"/>
</dbReference>
<evidence type="ECO:0000313" key="4">
    <source>
        <dbReference type="Proteomes" id="UP000245138"/>
    </source>
</evidence>
<proteinExistence type="inferred from homology"/>
<dbReference type="PANTHER" id="PTHR37828:SF1">
    <property type="entry name" value="YCII-RELATED DOMAIN-CONTAINING PROTEIN"/>
    <property type="match status" value="1"/>
</dbReference>
<gene>
    <name evidence="3" type="ORF">B4923_09240</name>
</gene>